<evidence type="ECO:0000256" key="8">
    <source>
        <dbReference type="ARBA" id="ARBA00048679"/>
    </source>
</evidence>
<evidence type="ECO:0000259" key="9">
    <source>
        <dbReference type="PROSITE" id="PS50011"/>
    </source>
</evidence>
<sequence length="267" mass="30678">MGCICDKADVEIADREFKIIRQFAKGGFSQLFLVEELSTKKRWAMKRLDCHSDSDFRRVCREIEMHRRFGNHPNILALEASTKCKTAYGHQFDLIFEYFKKGSLQDELLRRRPNMDYLSESRVIQIFSQIANAVSVLHSSNPSIAHRDLKPGNVLFSSDDRPILMDFGSCCECPIYIKDYKESRIQLDEAGELCSMPYRAPELFSCEIGSCIDCSIDIWAHNYIFSLGCMLYALCFFRSMFDDIYERGDSIALAVQSPNIIIPKGQP</sequence>
<dbReference type="GO" id="GO:0004674">
    <property type="term" value="F:protein serine/threonine kinase activity"/>
    <property type="evidence" value="ECO:0007669"/>
    <property type="project" value="UniProtKB-KW"/>
</dbReference>
<accession>A0A0N5A8U9</accession>
<dbReference type="Proteomes" id="UP000046393">
    <property type="component" value="Unplaced"/>
</dbReference>
<dbReference type="InterPro" id="IPR008271">
    <property type="entry name" value="Ser/Thr_kinase_AS"/>
</dbReference>
<evidence type="ECO:0000313" key="10">
    <source>
        <dbReference type="Proteomes" id="UP000046393"/>
    </source>
</evidence>
<organism evidence="10 11">
    <name type="scientific">Syphacia muris</name>
    <dbReference type="NCBI Taxonomy" id="451379"/>
    <lineage>
        <taxon>Eukaryota</taxon>
        <taxon>Metazoa</taxon>
        <taxon>Ecdysozoa</taxon>
        <taxon>Nematoda</taxon>
        <taxon>Chromadorea</taxon>
        <taxon>Rhabditida</taxon>
        <taxon>Spirurina</taxon>
        <taxon>Oxyuridomorpha</taxon>
        <taxon>Oxyuroidea</taxon>
        <taxon>Oxyuridae</taxon>
        <taxon>Syphacia</taxon>
    </lineage>
</organism>
<dbReference type="PROSITE" id="PS50011">
    <property type="entry name" value="PROTEIN_KINASE_DOM"/>
    <property type="match status" value="1"/>
</dbReference>
<dbReference type="SMART" id="SM00220">
    <property type="entry name" value="S_TKc"/>
    <property type="match status" value="1"/>
</dbReference>
<evidence type="ECO:0000256" key="7">
    <source>
        <dbReference type="ARBA" id="ARBA00047899"/>
    </source>
</evidence>
<evidence type="ECO:0000313" key="11">
    <source>
        <dbReference type="WBParaSite" id="SMUV_0000051001-mRNA-1"/>
    </source>
</evidence>
<dbReference type="InterPro" id="IPR011009">
    <property type="entry name" value="Kinase-like_dom_sf"/>
</dbReference>
<dbReference type="WBParaSite" id="SMUV_0000051001-mRNA-1">
    <property type="protein sequence ID" value="SMUV_0000051001-mRNA-1"/>
    <property type="gene ID" value="SMUV_0000051001"/>
</dbReference>
<keyword evidence="3" id="KW-0808">Transferase</keyword>
<keyword evidence="5" id="KW-0418">Kinase</keyword>
<dbReference type="InterPro" id="IPR000719">
    <property type="entry name" value="Prot_kinase_dom"/>
</dbReference>
<feature type="domain" description="Protein kinase" evidence="9">
    <location>
        <begin position="17"/>
        <end position="267"/>
    </location>
</feature>
<reference evidence="11" key="1">
    <citation type="submission" date="2017-02" db="UniProtKB">
        <authorList>
            <consortium name="WormBaseParasite"/>
        </authorList>
    </citation>
    <scope>IDENTIFICATION</scope>
</reference>
<dbReference type="Gene3D" id="1.10.510.10">
    <property type="entry name" value="Transferase(Phosphotransferase) domain 1"/>
    <property type="match status" value="1"/>
</dbReference>
<keyword evidence="10" id="KW-1185">Reference proteome</keyword>
<evidence type="ECO:0000256" key="2">
    <source>
        <dbReference type="ARBA" id="ARBA00022527"/>
    </source>
</evidence>
<evidence type="ECO:0000256" key="4">
    <source>
        <dbReference type="ARBA" id="ARBA00022741"/>
    </source>
</evidence>
<proteinExistence type="predicted"/>
<dbReference type="STRING" id="451379.A0A0N5A8U9"/>
<dbReference type="PROSITE" id="PS00108">
    <property type="entry name" value="PROTEIN_KINASE_ST"/>
    <property type="match status" value="1"/>
</dbReference>
<dbReference type="PANTHER" id="PTHR45998:SF2">
    <property type="entry name" value="SERINE_THREONINE-PROTEIN KINASE 16"/>
    <property type="match status" value="1"/>
</dbReference>
<dbReference type="GO" id="GO:0005524">
    <property type="term" value="F:ATP binding"/>
    <property type="evidence" value="ECO:0007669"/>
    <property type="project" value="UniProtKB-KW"/>
</dbReference>
<keyword evidence="4" id="KW-0547">Nucleotide-binding</keyword>
<dbReference type="AlphaFoldDB" id="A0A0N5A8U9"/>
<dbReference type="EC" id="2.7.11.1" evidence="1"/>
<keyword evidence="2" id="KW-0723">Serine/threonine-protein kinase</keyword>
<comment type="catalytic activity">
    <reaction evidence="7">
        <text>L-threonyl-[protein] + ATP = O-phospho-L-threonyl-[protein] + ADP + H(+)</text>
        <dbReference type="Rhea" id="RHEA:46608"/>
        <dbReference type="Rhea" id="RHEA-COMP:11060"/>
        <dbReference type="Rhea" id="RHEA-COMP:11605"/>
        <dbReference type="ChEBI" id="CHEBI:15378"/>
        <dbReference type="ChEBI" id="CHEBI:30013"/>
        <dbReference type="ChEBI" id="CHEBI:30616"/>
        <dbReference type="ChEBI" id="CHEBI:61977"/>
        <dbReference type="ChEBI" id="CHEBI:456216"/>
        <dbReference type="EC" id="2.7.11.1"/>
    </reaction>
</comment>
<dbReference type="GO" id="GO:0005794">
    <property type="term" value="C:Golgi apparatus"/>
    <property type="evidence" value="ECO:0007669"/>
    <property type="project" value="TreeGrafter"/>
</dbReference>
<dbReference type="PANTHER" id="PTHR45998">
    <property type="entry name" value="SERINE/THREONINE-PROTEIN KINASE 16"/>
    <property type="match status" value="1"/>
</dbReference>
<dbReference type="SUPFAM" id="SSF56112">
    <property type="entry name" value="Protein kinase-like (PK-like)"/>
    <property type="match status" value="1"/>
</dbReference>
<comment type="catalytic activity">
    <reaction evidence="8">
        <text>L-seryl-[protein] + ATP = O-phospho-L-seryl-[protein] + ADP + H(+)</text>
        <dbReference type="Rhea" id="RHEA:17989"/>
        <dbReference type="Rhea" id="RHEA-COMP:9863"/>
        <dbReference type="Rhea" id="RHEA-COMP:11604"/>
        <dbReference type="ChEBI" id="CHEBI:15378"/>
        <dbReference type="ChEBI" id="CHEBI:29999"/>
        <dbReference type="ChEBI" id="CHEBI:30616"/>
        <dbReference type="ChEBI" id="CHEBI:83421"/>
        <dbReference type="ChEBI" id="CHEBI:456216"/>
        <dbReference type="EC" id="2.7.11.1"/>
    </reaction>
</comment>
<keyword evidence="6" id="KW-0067">ATP-binding</keyword>
<protein>
    <recommendedName>
        <fullName evidence="1">non-specific serine/threonine protein kinase</fullName>
        <ecNumber evidence="1">2.7.11.1</ecNumber>
    </recommendedName>
</protein>
<dbReference type="Pfam" id="PF00069">
    <property type="entry name" value="Pkinase"/>
    <property type="match status" value="1"/>
</dbReference>
<evidence type="ECO:0000256" key="5">
    <source>
        <dbReference type="ARBA" id="ARBA00022777"/>
    </source>
</evidence>
<evidence type="ECO:0000256" key="6">
    <source>
        <dbReference type="ARBA" id="ARBA00022840"/>
    </source>
</evidence>
<evidence type="ECO:0000256" key="3">
    <source>
        <dbReference type="ARBA" id="ARBA00022679"/>
    </source>
</evidence>
<evidence type="ECO:0000256" key="1">
    <source>
        <dbReference type="ARBA" id="ARBA00012513"/>
    </source>
</evidence>
<name>A0A0N5A8U9_9BILA</name>
<dbReference type="InterPro" id="IPR052239">
    <property type="entry name" value="Ser/Thr-specific_kinases"/>
</dbReference>